<keyword evidence="2" id="KW-1185">Reference proteome</keyword>
<reference evidence="1" key="2">
    <citation type="submission" date="2023-06" db="EMBL/GenBank/DDBJ databases">
        <authorList>
            <consortium name="Lawrence Berkeley National Laboratory"/>
            <person name="Haridas S."/>
            <person name="Hensen N."/>
            <person name="Bonometti L."/>
            <person name="Westerberg I."/>
            <person name="Brannstrom I.O."/>
            <person name="Guillou S."/>
            <person name="Cros-Aarteil S."/>
            <person name="Calhoun S."/>
            <person name="Kuo A."/>
            <person name="Mondo S."/>
            <person name="Pangilinan J."/>
            <person name="Riley R."/>
            <person name="Labutti K."/>
            <person name="Andreopoulos B."/>
            <person name="Lipzen A."/>
            <person name="Chen C."/>
            <person name="Yanf M."/>
            <person name="Daum C."/>
            <person name="Ng V."/>
            <person name="Clum A."/>
            <person name="Steindorff A."/>
            <person name="Ohm R."/>
            <person name="Martin F."/>
            <person name="Silar P."/>
            <person name="Natvig D."/>
            <person name="Lalanne C."/>
            <person name="Gautier V."/>
            <person name="Ament-Velasquez S.L."/>
            <person name="Kruys A."/>
            <person name="Hutchinson M.I."/>
            <person name="Powell A.J."/>
            <person name="Barry K."/>
            <person name="Miller A.N."/>
            <person name="Grigoriev I.V."/>
            <person name="Debuchy R."/>
            <person name="Gladieux P."/>
            <person name="Thoren M.H."/>
            <person name="Johannesson H."/>
        </authorList>
    </citation>
    <scope>NUCLEOTIDE SEQUENCE</scope>
    <source>
        <strain evidence="1">CBS 168.71</strain>
    </source>
</reference>
<dbReference type="GeneID" id="87839187"/>
<evidence type="ECO:0000313" key="1">
    <source>
        <dbReference type="EMBL" id="KAK3297321.1"/>
    </source>
</evidence>
<evidence type="ECO:0000313" key="2">
    <source>
        <dbReference type="Proteomes" id="UP001278766"/>
    </source>
</evidence>
<comment type="caution">
    <text evidence="1">The sequence shown here is derived from an EMBL/GenBank/DDBJ whole genome shotgun (WGS) entry which is preliminary data.</text>
</comment>
<dbReference type="EMBL" id="JAUEPN010000003">
    <property type="protein sequence ID" value="KAK3297321.1"/>
    <property type="molecule type" value="Genomic_DNA"/>
</dbReference>
<organism evidence="1 2">
    <name type="scientific">Chaetomium fimeti</name>
    <dbReference type="NCBI Taxonomy" id="1854472"/>
    <lineage>
        <taxon>Eukaryota</taxon>
        <taxon>Fungi</taxon>
        <taxon>Dikarya</taxon>
        <taxon>Ascomycota</taxon>
        <taxon>Pezizomycotina</taxon>
        <taxon>Sordariomycetes</taxon>
        <taxon>Sordariomycetidae</taxon>
        <taxon>Sordariales</taxon>
        <taxon>Chaetomiaceae</taxon>
        <taxon>Chaetomium</taxon>
    </lineage>
</organism>
<dbReference type="Proteomes" id="UP001278766">
    <property type="component" value="Unassembled WGS sequence"/>
</dbReference>
<accession>A0AAE0HKI9</accession>
<reference evidence="1" key="1">
    <citation type="journal article" date="2023" name="Mol. Phylogenet. Evol.">
        <title>Genome-scale phylogeny and comparative genomics of the fungal order Sordariales.</title>
        <authorList>
            <person name="Hensen N."/>
            <person name="Bonometti L."/>
            <person name="Westerberg I."/>
            <person name="Brannstrom I.O."/>
            <person name="Guillou S."/>
            <person name="Cros-Aarteil S."/>
            <person name="Calhoun S."/>
            <person name="Haridas S."/>
            <person name="Kuo A."/>
            <person name="Mondo S."/>
            <person name="Pangilinan J."/>
            <person name="Riley R."/>
            <person name="LaButti K."/>
            <person name="Andreopoulos B."/>
            <person name="Lipzen A."/>
            <person name="Chen C."/>
            <person name="Yan M."/>
            <person name="Daum C."/>
            <person name="Ng V."/>
            <person name="Clum A."/>
            <person name="Steindorff A."/>
            <person name="Ohm R.A."/>
            <person name="Martin F."/>
            <person name="Silar P."/>
            <person name="Natvig D.O."/>
            <person name="Lalanne C."/>
            <person name="Gautier V."/>
            <person name="Ament-Velasquez S.L."/>
            <person name="Kruys A."/>
            <person name="Hutchinson M.I."/>
            <person name="Powell A.J."/>
            <person name="Barry K."/>
            <person name="Miller A.N."/>
            <person name="Grigoriev I.V."/>
            <person name="Debuchy R."/>
            <person name="Gladieux P."/>
            <person name="Hiltunen Thoren M."/>
            <person name="Johannesson H."/>
        </authorList>
    </citation>
    <scope>NUCLEOTIDE SEQUENCE</scope>
    <source>
        <strain evidence="1">CBS 168.71</strain>
    </source>
</reference>
<protein>
    <submittedName>
        <fullName evidence="1">Uncharacterized protein</fullName>
    </submittedName>
</protein>
<dbReference type="AlphaFoldDB" id="A0AAE0HKI9"/>
<sequence>MSTRTHLELGRSGGHFLARISLGVPRPDNPYLPFVPKMMATPIGDHPIVGIFDTQIRARLHDIFAGTDWSHISVVRIGYPGQRPSECPATILVAVRPNTLGVEKAAGLVHVAAAFVYGFTRLRDIAIEIIEADVVPHSDDTLPDRKHFDEALCATPPIGAGLGLSDSRSTGTLGGYLRISTAKKSKYVALACHQVLSGIERESTCATLALLRIQRQAGTLDQNGRQRLHLSDKRVKDGEEKCEKIARFQNHLGKVYCTSGVGVTDGWISDWGLVELAQERFPSFDNLSTALSSEVVDYLRGHYQDAESLTIHGGIASQKDLVAASSGRLDDSHKNVVFKCGRTTGNTRGVLNSIISSVRMSYGDNVPVVGSALVVLSPSETSPTGPGSPGCGSAPVFGRKGDFGSLVFDYRGKVLGIYVGRQNEGPNREDYKVNPPITPPYFDGIHFVSPIGSTINGIRAAVRDDPTFGGLDVDVEFLWGPSE</sequence>
<dbReference type="RefSeq" id="XP_062660835.1">
    <property type="nucleotide sequence ID" value="XM_062802239.1"/>
</dbReference>
<name>A0AAE0HKI9_9PEZI</name>
<gene>
    <name evidence="1" type="ORF">B0H64DRAFT_372705</name>
</gene>
<proteinExistence type="predicted"/>